<dbReference type="EMBL" id="LJZR01000001">
    <property type="protein sequence ID" value="KPQ37523.1"/>
    <property type="molecule type" value="Genomic_DNA"/>
</dbReference>
<name>A0A0P8C6S2_9CYAN</name>
<feature type="domain" description="HD/PDEase" evidence="5">
    <location>
        <begin position="63"/>
        <end position="171"/>
    </location>
</feature>
<dbReference type="Proteomes" id="UP000050465">
    <property type="component" value="Unassembled WGS sequence"/>
</dbReference>
<protein>
    <submittedName>
        <fullName evidence="6">Metal dependent phosphohydrolase</fullName>
        <ecNumber evidence="6">3.1.7.2</ecNumber>
    </submittedName>
</protein>
<dbReference type="SUPFAM" id="SSF109604">
    <property type="entry name" value="HD-domain/PDEase-like"/>
    <property type="match status" value="1"/>
</dbReference>
<dbReference type="EC" id="3.1.7.2" evidence="6"/>
<dbReference type="PANTHER" id="PTHR46246">
    <property type="entry name" value="GUANOSINE-3',5'-BIS(DIPHOSPHATE) 3'-PYROPHOSPHOHYDROLASE MESH1"/>
    <property type="match status" value="1"/>
</dbReference>
<comment type="cofactor">
    <cofactor evidence="1">
        <name>Mn(2+)</name>
        <dbReference type="ChEBI" id="CHEBI:29035"/>
    </cofactor>
</comment>
<evidence type="ECO:0000256" key="2">
    <source>
        <dbReference type="ARBA" id="ARBA00022723"/>
    </source>
</evidence>
<proteinExistence type="predicted"/>
<dbReference type="InterPro" id="IPR052194">
    <property type="entry name" value="MESH1"/>
</dbReference>
<dbReference type="SMART" id="SM00471">
    <property type="entry name" value="HDc"/>
    <property type="match status" value="1"/>
</dbReference>
<evidence type="ECO:0000313" key="6">
    <source>
        <dbReference type="EMBL" id="KPQ37523.1"/>
    </source>
</evidence>
<keyword evidence="2" id="KW-0479">Metal-binding</keyword>
<dbReference type="GO" id="GO:0046872">
    <property type="term" value="F:metal ion binding"/>
    <property type="evidence" value="ECO:0007669"/>
    <property type="project" value="UniProtKB-KW"/>
</dbReference>
<dbReference type="PATRIC" id="fig|1666911.3.peg.2439"/>
<evidence type="ECO:0000313" key="7">
    <source>
        <dbReference type="Proteomes" id="UP000050465"/>
    </source>
</evidence>
<dbReference type="Gene3D" id="1.10.3210.10">
    <property type="entry name" value="Hypothetical protein af1432"/>
    <property type="match status" value="1"/>
</dbReference>
<dbReference type="FunFam" id="1.10.3210.10:FF:000012">
    <property type="entry name" value="HD domain containing 3"/>
    <property type="match status" value="1"/>
</dbReference>
<evidence type="ECO:0000256" key="1">
    <source>
        <dbReference type="ARBA" id="ARBA00001936"/>
    </source>
</evidence>
<dbReference type="InterPro" id="IPR003607">
    <property type="entry name" value="HD/PDEase_dom"/>
</dbReference>
<dbReference type="AlphaFoldDB" id="A0A0P8C6S2"/>
<accession>A0A0P8C6S2</accession>
<dbReference type="STRING" id="1666911.HLUCCA11_00310"/>
<evidence type="ECO:0000259" key="5">
    <source>
        <dbReference type="SMART" id="SM00471"/>
    </source>
</evidence>
<dbReference type="GO" id="GO:0008893">
    <property type="term" value="F:guanosine-3',5'-bis(diphosphate) 3'-diphosphatase activity"/>
    <property type="evidence" value="ECO:0007669"/>
    <property type="project" value="UniProtKB-EC"/>
</dbReference>
<gene>
    <name evidence="6" type="ORF">HLUCCA11_00310</name>
</gene>
<keyword evidence="3 6" id="KW-0378">Hydrolase</keyword>
<dbReference type="PANTHER" id="PTHR46246:SF1">
    <property type="entry name" value="GUANOSINE-3',5'-BIS(DIPHOSPHATE) 3'-PYROPHOSPHOHYDROLASE MESH1"/>
    <property type="match status" value="1"/>
</dbReference>
<sequence>MPLAVCADIFLGNLSRTLLVNLVNPKFMAPTSSSNPDGETTFSFLQALSFAAYQHRHQRRKDNETPYINHPIAVASILRNEAGVTDESVLVAALLHDTVEDTETTFAEIEQLFGSVICGIVSEVTDDKSLPKAIRKQKQVEHAAGLSKRAKLLKLADKTANLRDMVSAPPVGWPRDRINDYLDWGKAVVDELRGVDPQLEALFDRAYEQGKSTVGKL</sequence>
<comment type="caution">
    <text evidence="6">The sequence shown here is derived from an EMBL/GenBank/DDBJ whole genome shotgun (WGS) entry which is preliminary data.</text>
</comment>
<organism evidence="6 7">
    <name type="scientific">Phormidesmis priestleyi Ana</name>
    <dbReference type="NCBI Taxonomy" id="1666911"/>
    <lineage>
        <taxon>Bacteria</taxon>
        <taxon>Bacillati</taxon>
        <taxon>Cyanobacteriota</taxon>
        <taxon>Cyanophyceae</taxon>
        <taxon>Leptolyngbyales</taxon>
        <taxon>Leptolyngbyaceae</taxon>
        <taxon>Phormidesmis</taxon>
    </lineage>
</organism>
<evidence type="ECO:0000256" key="4">
    <source>
        <dbReference type="ARBA" id="ARBA00023211"/>
    </source>
</evidence>
<evidence type="ECO:0000256" key="3">
    <source>
        <dbReference type="ARBA" id="ARBA00022801"/>
    </source>
</evidence>
<dbReference type="Pfam" id="PF13328">
    <property type="entry name" value="HD_4"/>
    <property type="match status" value="1"/>
</dbReference>
<dbReference type="CDD" id="cd00077">
    <property type="entry name" value="HDc"/>
    <property type="match status" value="1"/>
</dbReference>
<reference evidence="6 7" key="1">
    <citation type="submission" date="2015-09" db="EMBL/GenBank/DDBJ databases">
        <title>Identification and resolution of microdiversity through metagenomic sequencing of parallel consortia.</title>
        <authorList>
            <person name="Nelson W.C."/>
            <person name="Romine M.F."/>
            <person name="Lindemann S.R."/>
        </authorList>
    </citation>
    <scope>NUCLEOTIDE SEQUENCE [LARGE SCALE GENOMIC DNA]</scope>
    <source>
        <strain evidence="6">Ana</strain>
    </source>
</reference>
<keyword evidence="4" id="KW-0464">Manganese</keyword>